<keyword evidence="5" id="KW-1185">Reference proteome</keyword>
<sequence>MIVSVIGGTGPQGLGIALRLAIEGVEVIVGSRKEEKALTVVEEAKEKYSDYNLSNMCGMANEDAAKEGDILILTVPLAAQKPTIEGIKEFCTDKIVLDATVPLETAIGGKPFRFIDLMEGSAAERTASILDGTGAKVICAFCNISNSHLSNIPEEIECDCLIAGDDKEAKETAAELINKIPGIRTIDTGILEKARIIEKITPLLIGLNIKYRSHYGGLRITGIPKLDE</sequence>
<reference evidence="4" key="4">
    <citation type="submission" date="2016-10" db="EMBL/GenBank/DDBJ databases">
        <authorList>
            <person name="de Groot N.N."/>
        </authorList>
    </citation>
    <scope>NUCLEOTIDE SEQUENCE [LARGE SCALE GENOMIC DNA]</scope>
    <source>
        <strain evidence="4">DSM 16632</strain>
    </source>
</reference>
<dbReference type="InterPro" id="IPR051267">
    <property type="entry name" value="STEAP_metalloreductase"/>
</dbReference>
<dbReference type="AlphaFoldDB" id="A0A126QZ49"/>
<reference evidence="6" key="3">
    <citation type="submission" date="2016-10" db="EMBL/GenBank/DDBJ databases">
        <authorList>
            <person name="Varghese N."/>
        </authorList>
    </citation>
    <scope>NUCLEOTIDE SEQUENCE [LARGE SCALE GENOMIC DNA]</scope>
    <source>
        <strain evidence="6">DSM 16632</strain>
    </source>
</reference>
<keyword evidence="1" id="KW-0560">Oxidoreductase</keyword>
<dbReference type="SUPFAM" id="SSF51735">
    <property type="entry name" value="NAD(P)-binding Rossmann-fold domains"/>
    <property type="match status" value="1"/>
</dbReference>
<feature type="domain" description="Pyrroline-5-carboxylate reductase catalytic N-terminal" evidence="2">
    <location>
        <begin position="3"/>
        <end position="102"/>
    </location>
</feature>
<dbReference type="GO" id="GO:0016651">
    <property type="term" value="F:oxidoreductase activity, acting on NAD(P)H"/>
    <property type="evidence" value="ECO:0007669"/>
    <property type="project" value="InterPro"/>
</dbReference>
<reference evidence="5" key="2">
    <citation type="submission" date="2016-02" db="EMBL/GenBank/DDBJ databases">
        <title>The draft genome sequence of the rumen methanogen Methanobrevibacter olleyae YLM1.</title>
        <authorList>
            <consortium name="New Zealand Agricultural Greenhouse Gas Research Centre/Pastoral Greenhouse Gas Research Consortium"/>
            <person name="Kelly W.J."/>
            <person name="Li D."/>
            <person name="Lambie S.C."/>
            <person name="Attwood G.T."/>
            <person name="Altermann E."/>
            <person name="Leahy S.C."/>
        </authorList>
    </citation>
    <scope>NUCLEOTIDE SEQUENCE [LARGE SCALE GENOMIC DNA]</scope>
    <source>
        <strain evidence="5">YLM1</strain>
    </source>
</reference>
<dbReference type="GO" id="GO:0070967">
    <property type="term" value="F:coenzyme F420 binding"/>
    <property type="evidence" value="ECO:0007669"/>
    <property type="project" value="InterPro"/>
</dbReference>
<evidence type="ECO:0000256" key="1">
    <source>
        <dbReference type="ARBA" id="ARBA00023002"/>
    </source>
</evidence>
<gene>
    <name evidence="4" type="ORF">SAMN02910297_01706</name>
    <name evidence="3" type="ORF">YLM1_0537</name>
</gene>
<dbReference type="Pfam" id="PF03807">
    <property type="entry name" value="F420_oxidored"/>
    <property type="match status" value="1"/>
</dbReference>
<reference evidence="3 5" key="1">
    <citation type="journal article" date="2016" name="Genome Announc.">
        <title>Draft Genome Sequence of the Rumen Methanogen Methanobrevibacter olleyae YLM1.</title>
        <authorList>
            <person name="Kelly W.J."/>
            <person name="Li D."/>
            <person name="Lambie S.C."/>
            <person name="Cox F."/>
            <person name="Attwood G.T."/>
            <person name="Altermann E."/>
            <person name="Leahy S.C."/>
        </authorList>
    </citation>
    <scope>NUCLEOTIDE SEQUENCE [LARGE SCALE GENOMIC DNA]</scope>
    <source>
        <strain evidence="3 5">YLM1</strain>
    </source>
</reference>
<dbReference type="NCBIfam" id="TIGR01915">
    <property type="entry name" value="npdG"/>
    <property type="match status" value="1"/>
</dbReference>
<dbReference type="InterPro" id="IPR028939">
    <property type="entry name" value="P5C_Rdtase_cat_N"/>
</dbReference>
<dbReference type="Proteomes" id="UP000183442">
    <property type="component" value="Unassembled WGS sequence"/>
</dbReference>
<dbReference type="GO" id="GO:0050661">
    <property type="term" value="F:NADP binding"/>
    <property type="evidence" value="ECO:0007669"/>
    <property type="project" value="InterPro"/>
</dbReference>
<dbReference type="STRING" id="294671.YLM1_0537"/>
<dbReference type="EMBL" id="CP014265">
    <property type="protein sequence ID" value="AMK15094.1"/>
    <property type="molecule type" value="Genomic_DNA"/>
</dbReference>
<dbReference type="InterPro" id="IPR010185">
    <property type="entry name" value="NpdG"/>
</dbReference>
<dbReference type="Gene3D" id="3.40.50.720">
    <property type="entry name" value="NAD(P)-binding Rossmann-like Domain"/>
    <property type="match status" value="1"/>
</dbReference>
<dbReference type="PANTHER" id="PTHR14239">
    <property type="entry name" value="DUDULIN-RELATED"/>
    <property type="match status" value="1"/>
</dbReference>
<evidence type="ECO:0000313" key="3">
    <source>
        <dbReference type="EMBL" id="AMK15094.1"/>
    </source>
</evidence>
<evidence type="ECO:0000313" key="5">
    <source>
        <dbReference type="Proteomes" id="UP000066376"/>
    </source>
</evidence>
<organism evidence="3 5">
    <name type="scientific">Methanobrevibacter olleyae</name>
    <dbReference type="NCBI Taxonomy" id="294671"/>
    <lineage>
        <taxon>Archaea</taxon>
        <taxon>Methanobacteriati</taxon>
        <taxon>Methanobacteriota</taxon>
        <taxon>Methanomada group</taxon>
        <taxon>Methanobacteria</taxon>
        <taxon>Methanobacteriales</taxon>
        <taxon>Methanobacteriaceae</taxon>
        <taxon>Methanobrevibacter</taxon>
    </lineage>
</organism>
<evidence type="ECO:0000313" key="4">
    <source>
        <dbReference type="EMBL" id="SFL76638.1"/>
    </source>
</evidence>
<dbReference type="GO" id="GO:0006740">
    <property type="term" value="P:NADPH regeneration"/>
    <property type="evidence" value="ECO:0007669"/>
    <property type="project" value="InterPro"/>
</dbReference>
<dbReference type="EMBL" id="FOTL01000036">
    <property type="protein sequence ID" value="SFL76638.1"/>
    <property type="molecule type" value="Genomic_DNA"/>
</dbReference>
<protein>
    <submittedName>
        <fullName evidence="3">NADPH-dependent F420 reductase NpdG</fullName>
    </submittedName>
</protein>
<dbReference type="GO" id="GO:0015677">
    <property type="term" value="P:copper ion import"/>
    <property type="evidence" value="ECO:0007669"/>
    <property type="project" value="TreeGrafter"/>
</dbReference>
<name>A0A126QZ49_METOL</name>
<dbReference type="Proteomes" id="UP000066376">
    <property type="component" value="Chromosome"/>
</dbReference>
<dbReference type="KEGG" id="mol:YLM1_0537"/>
<dbReference type="GO" id="GO:0052851">
    <property type="term" value="F:ferric-chelate reductase (NADPH) activity"/>
    <property type="evidence" value="ECO:0007669"/>
    <property type="project" value="TreeGrafter"/>
</dbReference>
<dbReference type="GO" id="GO:0005886">
    <property type="term" value="C:plasma membrane"/>
    <property type="evidence" value="ECO:0007669"/>
    <property type="project" value="TreeGrafter"/>
</dbReference>
<dbReference type="GO" id="GO:0008823">
    <property type="term" value="F:cupric reductase (NADH) activity"/>
    <property type="evidence" value="ECO:0007669"/>
    <property type="project" value="TreeGrafter"/>
</dbReference>
<dbReference type="InterPro" id="IPR036291">
    <property type="entry name" value="NAD(P)-bd_dom_sf"/>
</dbReference>
<accession>A0A126QZ49</accession>
<dbReference type="PATRIC" id="fig|294671.3.peg.557"/>
<dbReference type="GeneID" id="28488837"/>
<dbReference type="RefSeq" id="WP_067146054.1">
    <property type="nucleotide sequence ID" value="NZ_CP014265.1"/>
</dbReference>
<dbReference type="OrthoDB" id="8635at2157"/>
<proteinExistence type="predicted"/>
<evidence type="ECO:0000259" key="2">
    <source>
        <dbReference type="Pfam" id="PF03807"/>
    </source>
</evidence>
<dbReference type="PANTHER" id="PTHR14239:SF0">
    <property type="entry name" value="F420-DEPENDENT NADP REDUCTASE"/>
    <property type="match status" value="1"/>
</dbReference>
<evidence type="ECO:0000313" key="6">
    <source>
        <dbReference type="Proteomes" id="UP000183442"/>
    </source>
</evidence>